<proteinExistence type="predicted"/>
<evidence type="ECO:0000313" key="2">
    <source>
        <dbReference type="Proteomes" id="UP000762676"/>
    </source>
</evidence>
<dbReference type="EMBL" id="BMAT01001472">
    <property type="protein sequence ID" value="GFR86280.1"/>
    <property type="molecule type" value="Genomic_DNA"/>
</dbReference>
<accession>A0AAV4GMM0</accession>
<organism evidence="1 2">
    <name type="scientific">Elysia marginata</name>
    <dbReference type="NCBI Taxonomy" id="1093978"/>
    <lineage>
        <taxon>Eukaryota</taxon>
        <taxon>Metazoa</taxon>
        <taxon>Spiralia</taxon>
        <taxon>Lophotrochozoa</taxon>
        <taxon>Mollusca</taxon>
        <taxon>Gastropoda</taxon>
        <taxon>Heterobranchia</taxon>
        <taxon>Euthyneura</taxon>
        <taxon>Panpulmonata</taxon>
        <taxon>Sacoglossa</taxon>
        <taxon>Placobranchoidea</taxon>
        <taxon>Plakobranchidae</taxon>
        <taxon>Elysia</taxon>
    </lineage>
</organism>
<protein>
    <submittedName>
        <fullName evidence="1">Uncharacterized protein</fullName>
    </submittedName>
</protein>
<sequence length="80" mass="8963">MRFGLGDILAENLPSYQVNTWQLAVSSLAYRISPEQDDGLDPAGCPRRDERGTATEVARLQASARLMRSRQYRQIASSLH</sequence>
<keyword evidence="2" id="KW-1185">Reference proteome</keyword>
<name>A0AAV4GMM0_9GAST</name>
<dbReference type="Proteomes" id="UP000762676">
    <property type="component" value="Unassembled WGS sequence"/>
</dbReference>
<reference evidence="1 2" key="1">
    <citation type="journal article" date="2021" name="Elife">
        <title>Chloroplast acquisition without the gene transfer in kleptoplastic sea slugs, Plakobranchus ocellatus.</title>
        <authorList>
            <person name="Maeda T."/>
            <person name="Takahashi S."/>
            <person name="Yoshida T."/>
            <person name="Shimamura S."/>
            <person name="Takaki Y."/>
            <person name="Nagai Y."/>
            <person name="Toyoda A."/>
            <person name="Suzuki Y."/>
            <person name="Arimoto A."/>
            <person name="Ishii H."/>
            <person name="Satoh N."/>
            <person name="Nishiyama T."/>
            <person name="Hasebe M."/>
            <person name="Maruyama T."/>
            <person name="Minagawa J."/>
            <person name="Obokata J."/>
            <person name="Shigenobu S."/>
        </authorList>
    </citation>
    <scope>NUCLEOTIDE SEQUENCE [LARGE SCALE GENOMIC DNA]</scope>
</reference>
<gene>
    <name evidence="1" type="ORF">ElyMa_000716400</name>
</gene>
<evidence type="ECO:0000313" key="1">
    <source>
        <dbReference type="EMBL" id="GFR86280.1"/>
    </source>
</evidence>
<comment type="caution">
    <text evidence="1">The sequence shown here is derived from an EMBL/GenBank/DDBJ whole genome shotgun (WGS) entry which is preliminary data.</text>
</comment>
<dbReference type="AlphaFoldDB" id="A0AAV4GMM0"/>